<feature type="region of interest" description="Disordered" evidence="1">
    <location>
        <begin position="396"/>
        <end position="436"/>
    </location>
</feature>
<evidence type="ECO:0000256" key="1">
    <source>
        <dbReference type="SAM" id="MobiDB-lite"/>
    </source>
</evidence>
<feature type="region of interest" description="Disordered" evidence="1">
    <location>
        <begin position="490"/>
        <end position="514"/>
    </location>
</feature>
<protein>
    <submittedName>
        <fullName evidence="2">Uncharacterized protein</fullName>
    </submittedName>
</protein>
<evidence type="ECO:0000313" key="2">
    <source>
        <dbReference type="EMBL" id="OIQ89604.1"/>
    </source>
</evidence>
<sequence>MARQPGVDPSQVHRTQVGATEVRLLDEPLPRDLRGVDVGREEDLEQGGVTLVLAIGDRRLVAADLCARVSEFDHLESLAGVGDCRRPAPRALVDLHRRTAELHVDAVPARGAEHPRSDRLAVHAKVDRVNGDLPPAGVERGAGRELADGLGSPALEPHVFGLERATVRVDPAQPDVQGHGVVEQRVVRQDPVLLEHADPVLAAQVTKLPRGELAGRLGRAPCPLVVVSGGRGLGLLLKLGQDGVDRAQAVLEGLNGGLPAVTSGVQVRGEGTASGAGSRDHPGSQTVQGRVADAIEGRDEACEVLLDVGLGQLDEVPEEGTRFGGADSAGGLARVGAARVAGRRVDQVGGVLPAQDLLGLEVGGWRAHLAVDDRQRVAELGQVLAATGDVREAQGIARQTSSTTDTLEVGRDSPRQRREEHRREIPDVDTHLQGGRRDEHVGSLRVIVGAPESVLIRQPGHVIEQAGVLARDHAAHVRRGIQTAVEPIGNRLRRKVPRAPHGKAGSSVKLGDDR</sequence>
<feature type="compositionally biased region" description="Polar residues" evidence="1">
    <location>
        <begin position="397"/>
        <end position="406"/>
    </location>
</feature>
<name>A0A1J5RBV9_9ZZZZ</name>
<gene>
    <name evidence="2" type="ORF">GALL_284910</name>
</gene>
<comment type="caution">
    <text evidence="2">The sequence shown here is derived from an EMBL/GenBank/DDBJ whole genome shotgun (WGS) entry which is preliminary data.</text>
</comment>
<proteinExistence type="predicted"/>
<feature type="compositionally biased region" description="Basic and acidic residues" evidence="1">
    <location>
        <begin position="408"/>
        <end position="436"/>
    </location>
</feature>
<accession>A0A1J5RBV9</accession>
<dbReference type="AlphaFoldDB" id="A0A1J5RBV9"/>
<organism evidence="2">
    <name type="scientific">mine drainage metagenome</name>
    <dbReference type="NCBI Taxonomy" id="410659"/>
    <lineage>
        <taxon>unclassified sequences</taxon>
        <taxon>metagenomes</taxon>
        <taxon>ecological metagenomes</taxon>
    </lineage>
</organism>
<feature type="compositionally biased region" description="Basic residues" evidence="1">
    <location>
        <begin position="491"/>
        <end position="501"/>
    </location>
</feature>
<dbReference type="EMBL" id="MLJW01000323">
    <property type="protein sequence ID" value="OIQ89604.1"/>
    <property type="molecule type" value="Genomic_DNA"/>
</dbReference>
<reference evidence="2" key="1">
    <citation type="submission" date="2016-10" db="EMBL/GenBank/DDBJ databases">
        <title>Sequence of Gallionella enrichment culture.</title>
        <authorList>
            <person name="Poehlein A."/>
            <person name="Muehling M."/>
            <person name="Daniel R."/>
        </authorList>
    </citation>
    <scope>NUCLEOTIDE SEQUENCE</scope>
</reference>